<dbReference type="EMBL" id="CP065315">
    <property type="protein sequence ID" value="QQR06239.1"/>
    <property type="molecule type" value="Genomic_DNA"/>
</dbReference>
<dbReference type="AlphaFoldDB" id="A0AAX1KK92"/>
<dbReference type="Proteomes" id="UP000595792">
    <property type="component" value="Chromosome"/>
</dbReference>
<organism evidence="1 2">
    <name type="scientific">Flavonifractor plautii</name>
    <name type="common">Fusobacterium plautii</name>
    <dbReference type="NCBI Taxonomy" id="292800"/>
    <lineage>
        <taxon>Bacteria</taxon>
        <taxon>Bacillati</taxon>
        <taxon>Bacillota</taxon>
        <taxon>Clostridia</taxon>
        <taxon>Eubacteriales</taxon>
        <taxon>Oscillospiraceae</taxon>
        <taxon>Flavonifractor</taxon>
    </lineage>
</organism>
<proteinExistence type="predicted"/>
<evidence type="ECO:0000313" key="2">
    <source>
        <dbReference type="Proteomes" id="UP000595792"/>
    </source>
</evidence>
<reference evidence="1 2" key="1">
    <citation type="submission" date="2020-11" db="EMBL/GenBank/DDBJ databases">
        <title>Closed and high quality bacterial genomes of the OMM12 community.</title>
        <authorList>
            <person name="Marbouty M."/>
            <person name="Lamy-Besnier Q."/>
            <person name="Debarbieux L."/>
            <person name="Koszul R."/>
        </authorList>
    </citation>
    <scope>NUCLEOTIDE SEQUENCE [LARGE SCALE GENOMIC DNA]</scope>
    <source>
        <strain evidence="1 2">YL31</strain>
    </source>
</reference>
<protein>
    <submittedName>
        <fullName evidence="1">Uncharacterized protein</fullName>
    </submittedName>
</protein>
<sequence length="82" mass="9569">MLEVVSIRDNESHVTGEYLVKPVQVFVTTTCQNIRIDEIRIPTKRLKFKFSKNISKPKTNETSQQFKKEIDRAAKGLYELKI</sequence>
<gene>
    <name evidence="1" type="ORF">I5Q84_01660</name>
</gene>
<dbReference type="RefSeq" id="WP_142988528.1">
    <property type="nucleotide sequence ID" value="NZ_CP015406.2"/>
</dbReference>
<evidence type="ECO:0000313" key="1">
    <source>
        <dbReference type="EMBL" id="QQR06239.1"/>
    </source>
</evidence>
<accession>A0AAX1KK92</accession>
<name>A0AAX1KK92_FLAPL</name>